<sequence>MKSKTKHSIIKSTIFCLFLIIASCSSSDNETNSQNFETAILGTWNLIEYTSTRTTAETGITETSNGGDFNYTIEFTNNPKFINTNGSYVVDVIQTNSQNQSNSFFYQINSNENQQEGVHIGEWSINNNNLITRFYDIEPNEPGSYELSSQIIELTNNRLKLKIDNASSSSENYTVTGTTYVTYER</sequence>
<evidence type="ECO:0000313" key="2">
    <source>
        <dbReference type="EMBL" id="TDP57980.1"/>
    </source>
</evidence>
<comment type="caution">
    <text evidence="2">The sequence shown here is derived from an EMBL/GenBank/DDBJ whole genome shotgun (WGS) entry which is preliminary data.</text>
</comment>
<reference evidence="2 3" key="1">
    <citation type="submission" date="2019-03" db="EMBL/GenBank/DDBJ databases">
        <title>Genomic Encyclopedia of Archaeal and Bacterial Type Strains, Phase II (KMG-II): from individual species to whole genera.</title>
        <authorList>
            <person name="Goeker M."/>
        </authorList>
    </citation>
    <scope>NUCLEOTIDE SEQUENCE [LARGE SCALE GENOMIC DNA]</scope>
    <source>
        <strain evidence="2 3">DSM 25687</strain>
    </source>
</reference>
<feature type="chain" id="PRO_5020563956" description="Lipocalin-like protein" evidence="1">
    <location>
        <begin position="28"/>
        <end position="185"/>
    </location>
</feature>
<dbReference type="Proteomes" id="UP000295260">
    <property type="component" value="Unassembled WGS sequence"/>
</dbReference>
<gene>
    <name evidence="2" type="ORF">BC748_2492</name>
</gene>
<feature type="signal peptide" evidence="1">
    <location>
        <begin position="1"/>
        <end position="27"/>
    </location>
</feature>
<accession>A0A4R6Q7D2</accession>
<name>A0A4R6Q7D2_9FLAO</name>
<evidence type="ECO:0000313" key="3">
    <source>
        <dbReference type="Proteomes" id="UP000295260"/>
    </source>
</evidence>
<dbReference type="EMBL" id="SNXR01000016">
    <property type="protein sequence ID" value="TDP57980.1"/>
    <property type="molecule type" value="Genomic_DNA"/>
</dbReference>
<dbReference type="PROSITE" id="PS51257">
    <property type="entry name" value="PROKAR_LIPOPROTEIN"/>
    <property type="match status" value="1"/>
</dbReference>
<evidence type="ECO:0000256" key="1">
    <source>
        <dbReference type="SAM" id="SignalP"/>
    </source>
</evidence>
<keyword evidence="1" id="KW-0732">Signal</keyword>
<proteinExistence type="predicted"/>
<evidence type="ECO:0008006" key="4">
    <source>
        <dbReference type="Google" id="ProtNLM"/>
    </source>
</evidence>
<dbReference type="RefSeq" id="WP_133533712.1">
    <property type="nucleotide sequence ID" value="NZ_SNXR01000016.1"/>
</dbReference>
<protein>
    <recommendedName>
        <fullName evidence="4">Lipocalin-like protein</fullName>
    </recommendedName>
</protein>
<dbReference type="OrthoDB" id="1202622at2"/>
<keyword evidence="3" id="KW-1185">Reference proteome</keyword>
<organism evidence="2 3">
    <name type="scientific">Flavobacterium dankookense</name>
    <dbReference type="NCBI Taxonomy" id="706186"/>
    <lineage>
        <taxon>Bacteria</taxon>
        <taxon>Pseudomonadati</taxon>
        <taxon>Bacteroidota</taxon>
        <taxon>Flavobacteriia</taxon>
        <taxon>Flavobacteriales</taxon>
        <taxon>Flavobacteriaceae</taxon>
        <taxon>Flavobacterium</taxon>
    </lineage>
</organism>
<dbReference type="AlphaFoldDB" id="A0A4R6Q7D2"/>